<feature type="binding site" evidence="13">
    <location>
        <position position="343"/>
    </location>
    <ligand>
        <name>ATP</name>
        <dbReference type="ChEBI" id="CHEBI:30616"/>
    </ligand>
</feature>
<proteinExistence type="predicted"/>
<dbReference type="InterPro" id="IPR000719">
    <property type="entry name" value="Prot_kinase_dom"/>
</dbReference>
<evidence type="ECO:0000256" key="2">
    <source>
        <dbReference type="ARBA" id="ARBA00022527"/>
    </source>
</evidence>
<protein>
    <submittedName>
        <fullName evidence="17">Uncharacterized protein</fullName>
    </submittedName>
</protein>
<dbReference type="FunFam" id="1.10.510.10:FF:000129">
    <property type="entry name" value="cysteine-rich receptor-like protein kinase 10"/>
    <property type="match status" value="1"/>
</dbReference>
<feature type="domain" description="Protein kinase" evidence="15">
    <location>
        <begin position="314"/>
        <end position="600"/>
    </location>
</feature>
<feature type="transmembrane region" description="Helical" evidence="14">
    <location>
        <begin position="252"/>
        <end position="275"/>
    </location>
</feature>
<dbReference type="Gene3D" id="1.10.510.10">
    <property type="entry name" value="Transferase(Phosphotransferase) domain 1"/>
    <property type="match status" value="1"/>
</dbReference>
<name>A0A811N7W1_9POAL</name>
<evidence type="ECO:0000259" key="16">
    <source>
        <dbReference type="PROSITE" id="PS51473"/>
    </source>
</evidence>
<evidence type="ECO:0000256" key="4">
    <source>
        <dbReference type="ARBA" id="ARBA00022692"/>
    </source>
</evidence>
<dbReference type="InterPro" id="IPR008271">
    <property type="entry name" value="Ser/Thr_kinase_AS"/>
</dbReference>
<evidence type="ECO:0000256" key="8">
    <source>
        <dbReference type="ARBA" id="ARBA00022777"/>
    </source>
</evidence>
<dbReference type="SUPFAM" id="SSF56112">
    <property type="entry name" value="Protein kinase-like (PK-like)"/>
    <property type="match status" value="1"/>
</dbReference>
<evidence type="ECO:0000256" key="11">
    <source>
        <dbReference type="ARBA" id="ARBA00023136"/>
    </source>
</evidence>
<dbReference type="Proteomes" id="UP000604825">
    <property type="component" value="Unassembled WGS sequence"/>
</dbReference>
<comment type="caution">
    <text evidence="17">The sequence shown here is derived from an EMBL/GenBank/DDBJ whole genome shotgun (WGS) entry which is preliminary data.</text>
</comment>
<dbReference type="Pfam" id="PF01657">
    <property type="entry name" value="Stress-antifung"/>
    <property type="match status" value="1"/>
</dbReference>
<evidence type="ECO:0000256" key="5">
    <source>
        <dbReference type="ARBA" id="ARBA00022729"/>
    </source>
</evidence>
<dbReference type="Pfam" id="PF07714">
    <property type="entry name" value="PK_Tyr_Ser-Thr"/>
    <property type="match status" value="1"/>
</dbReference>
<keyword evidence="6" id="KW-0677">Repeat</keyword>
<dbReference type="GO" id="GO:0004674">
    <property type="term" value="F:protein serine/threonine kinase activity"/>
    <property type="evidence" value="ECO:0007669"/>
    <property type="project" value="UniProtKB-KW"/>
</dbReference>
<evidence type="ECO:0000256" key="13">
    <source>
        <dbReference type="PROSITE-ProRule" id="PRU10141"/>
    </source>
</evidence>
<feature type="domain" description="Gnk2-homologous" evidence="16">
    <location>
        <begin position="97"/>
        <end position="214"/>
    </location>
</feature>
<dbReference type="PANTHER" id="PTHR27002:SF977">
    <property type="entry name" value="PROTEIN KINASE DOMAIN-CONTAINING PROTEIN"/>
    <property type="match status" value="1"/>
</dbReference>
<dbReference type="InterPro" id="IPR011009">
    <property type="entry name" value="Kinase-like_dom_sf"/>
</dbReference>
<dbReference type="CDD" id="cd23509">
    <property type="entry name" value="Gnk2-like"/>
    <property type="match status" value="1"/>
</dbReference>
<dbReference type="InterPro" id="IPR038408">
    <property type="entry name" value="GNK2_sf"/>
</dbReference>
<dbReference type="GO" id="GO:0005524">
    <property type="term" value="F:ATP binding"/>
    <property type="evidence" value="ECO:0007669"/>
    <property type="project" value="UniProtKB-UniRule"/>
</dbReference>
<dbReference type="EMBL" id="CAJGYO010000003">
    <property type="protein sequence ID" value="CAD6217793.1"/>
    <property type="molecule type" value="Genomic_DNA"/>
</dbReference>
<evidence type="ECO:0000256" key="1">
    <source>
        <dbReference type="ARBA" id="ARBA00004167"/>
    </source>
</evidence>
<keyword evidence="4 14" id="KW-0812">Transmembrane</keyword>
<dbReference type="PROSITE" id="PS00108">
    <property type="entry name" value="PROTEIN_KINASE_ST"/>
    <property type="match status" value="1"/>
</dbReference>
<dbReference type="PROSITE" id="PS00107">
    <property type="entry name" value="PROTEIN_KINASE_ATP"/>
    <property type="match status" value="1"/>
</dbReference>
<dbReference type="CDD" id="cd14066">
    <property type="entry name" value="STKc_IRAK"/>
    <property type="match status" value="1"/>
</dbReference>
<evidence type="ECO:0000313" key="18">
    <source>
        <dbReference type="Proteomes" id="UP000604825"/>
    </source>
</evidence>
<evidence type="ECO:0000256" key="7">
    <source>
        <dbReference type="ARBA" id="ARBA00022741"/>
    </source>
</evidence>
<keyword evidence="8" id="KW-0418">Kinase</keyword>
<dbReference type="InterPro" id="IPR001245">
    <property type="entry name" value="Ser-Thr/Tyr_kinase_cat_dom"/>
</dbReference>
<keyword evidence="7 13" id="KW-0547">Nucleotide-binding</keyword>
<evidence type="ECO:0000256" key="14">
    <source>
        <dbReference type="SAM" id="Phobius"/>
    </source>
</evidence>
<dbReference type="SMART" id="SM00220">
    <property type="entry name" value="S_TKc"/>
    <property type="match status" value="1"/>
</dbReference>
<keyword evidence="5" id="KW-0732">Signal</keyword>
<comment type="subcellular location">
    <subcellularLocation>
        <location evidence="1">Membrane</location>
        <topology evidence="1">Single-pass membrane protein</topology>
    </subcellularLocation>
</comment>
<evidence type="ECO:0000256" key="6">
    <source>
        <dbReference type="ARBA" id="ARBA00022737"/>
    </source>
</evidence>
<evidence type="ECO:0000256" key="12">
    <source>
        <dbReference type="ARBA" id="ARBA00023180"/>
    </source>
</evidence>
<evidence type="ECO:0000256" key="10">
    <source>
        <dbReference type="ARBA" id="ARBA00022989"/>
    </source>
</evidence>
<evidence type="ECO:0000259" key="15">
    <source>
        <dbReference type="PROSITE" id="PS50011"/>
    </source>
</evidence>
<reference evidence="17" key="1">
    <citation type="submission" date="2020-10" db="EMBL/GenBank/DDBJ databases">
        <authorList>
            <person name="Han B."/>
            <person name="Lu T."/>
            <person name="Zhao Q."/>
            <person name="Huang X."/>
            <person name="Zhao Y."/>
        </authorList>
    </citation>
    <scope>NUCLEOTIDE SEQUENCE</scope>
</reference>
<evidence type="ECO:0000256" key="9">
    <source>
        <dbReference type="ARBA" id="ARBA00022840"/>
    </source>
</evidence>
<dbReference type="GO" id="GO:0005886">
    <property type="term" value="C:plasma membrane"/>
    <property type="evidence" value="ECO:0007669"/>
    <property type="project" value="TreeGrafter"/>
</dbReference>
<dbReference type="OrthoDB" id="640734at2759"/>
<keyword evidence="12" id="KW-0325">Glycoprotein</keyword>
<organism evidence="17 18">
    <name type="scientific">Miscanthus lutarioriparius</name>
    <dbReference type="NCBI Taxonomy" id="422564"/>
    <lineage>
        <taxon>Eukaryota</taxon>
        <taxon>Viridiplantae</taxon>
        <taxon>Streptophyta</taxon>
        <taxon>Embryophyta</taxon>
        <taxon>Tracheophyta</taxon>
        <taxon>Spermatophyta</taxon>
        <taxon>Magnoliopsida</taxon>
        <taxon>Liliopsida</taxon>
        <taxon>Poales</taxon>
        <taxon>Poaceae</taxon>
        <taxon>PACMAD clade</taxon>
        <taxon>Panicoideae</taxon>
        <taxon>Andropogonodae</taxon>
        <taxon>Andropogoneae</taxon>
        <taxon>Saccharinae</taxon>
        <taxon>Miscanthus</taxon>
    </lineage>
</organism>
<gene>
    <name evidence="17" type="ORF">NCGR_LOCUS11750</name>
</gene>
<dbReference type="PROSITE" id="PS51473">
    <property type="entry name" value="GNK2"/>
    <property type="match status" value="1"/>
</dbReference>
<evidence type="ECO:0000256" key="3">
    <source>
        <dbReference type="ARBA" id="ARBA00022679"/>
    </source>
</evidence>
<dbReference type="Gene3D" id="3.30.200.20">
    <property type="entry name" value="Phosphorylase Kinase, domain 1"/>
    <property type="match status" value="1"/>
</dbReference>
<keyword evidence="11 14" id="KW-0472">Membrane</keyword>
<keyword evidence="9 13" id="KW-0067">ATP-binding</keyword>
<keyword evidence="10 14" id="KW-1133">Transmembrane helix</keyword>
<dbReference type="FunFam" id="3.30.200.20:FF:000162">
    <property type="entry name" value="Adenine nucleotide alpha hydrolase-like domain kinase"/>
    <property type="match status" value="1"/>
</dbReference>
<keyword evidence="2" id="KW-0723">Serine/threonine-protein kinase</keyword>
<accession>A0A811N7W1</accession>
<keyword evidence="3" id="KW-0808">Transferase</keyword>
<dbReference type="PROSITE" id="PS50011">
    <property type="entry name" value="PROTEIN_KINASE_DOM"/>
    <property type="match status" value="1"/>
</dbReference>
<dbReference type="PANTHER" id="PTHR27002">
    <property type="entry name" value="RECEPTOR-LIKE SERINE/THREONINE-PROTEIN KINASE SD1-8"/>
    <property type="match status" value="1"/>
</dbReference>
<sequence>MLVNGRGKTRFHCFHTFIADQLPQIRVAATAFSVRLSGSMHKRFRPSAIHKRIKADLLIVDGFGMACPNSKDVTVYQDACIVGFSDQRFLDFPGVNSPYAVSSWDSDNLTVPAAWFDAAVAALMNATVDRAVSVTAASNNSSARQYFATGVEDFDAEQYPKIYGLAQCVPDMTAVQCRGCLGSLVASMPGFLDGKPAGRSLGVWCNLRYSVSPFYTGPAMLHLPAPAPAPAPAPTAVPSVVTPKTGAGRRRAAGIAAGVACFVVLVVIFSAVALVRFRRKIAKKNGRSRSLEKIGRAKCTVFDFFTLQEATENFSEDLKIGEGGFGIVYKGKLPDGQEVAVKKLLDSATGHGLLQLHNELQVLATLQHRNLVRLHGFCVHQNEKMLVYEYIKNGSLDNFLFDTETGNKLTWDQWDNIIVGIAKGIMYLHEDSRIRIIHRDLKANNILLDENADPKISDFGLARLQGDHTQTKTATVAGTYGYMAPEYAMRGHYSIKSDVFSFGILILEILTGRRSSGSFNIEESVDLLSLVWEHWTMGTIVEVMDPSLRGKAPAQQMLKYVHIGLLCVQDNPVDRPMMSTVNVMLSGSTFSLQAPLKPVFFIPKSGYYSTVYSESYPTTSQSTANVTSGVISPNEVSITELEPR</sequence>
<dbReference type="InterPro" id="IPR002902">
    <property type="entry name" value="GNK2"/>
</dbReference>
<keyword evidence="18" id="KW-1185">Reference proteome</keyword>
<dbReference type="AlphaFoldDB" id="A0A811N7W1"/>
<evidence type="ECO:0000313" key="17">
    <source>
        <dbReference type="EMBL" id="CAD6217793.1"/>
    </source>
</evidence>
<dbReference type="Gene3D" id="3.30.430.20">
    <property type="entry name" value="Gnk2 domain, C-X8-C-X2-C motif"/>
    <property type="match status" value="1"/>
</dbReference>
<dbReference type="InterPro" id="IPR017441">
    <property type="entry name" value="Protein_kinase_ATP_BS"/>
</dbReference>
<dbReference type="GO" id="GO:0006950">
    <property type="term" value="P:response to stress"/>
    <property type="evidence" value="ECO:0007669"/>
    <property type="project" value="UniProtKB-ARBA"/>
</dbReference>